<evidence type="ECO:0000313" key="2">
    <source>
        <dbReference type="EMBL" id="SFC17015.1"/>
    </source>
</evidence>
<dbReference type="STRING" id="119641.SAMN05421842_101117"/>
<sequence length="62" mass="7456">MKMQYDKIDIIFRLIYGVLAMMYIFVFMNKLKVSSNVNIIVCFSFIGCSAIYRFVRRKFIKK</sequence>
<protein>
    <submittedName>
        <fullName evidence="2">Uncharacterized protein</fullName>
    </submittedName>
</protein>
<dbReference type="AlphaFoldDB" id="A0A1I1GZT0"/>
<keyword evidence="1" id="KW-0472">Membrane</keyword>
<dbReference type="EMBL" id="FOMG01000001">
    <property type="protein sequence ID" value="SFC17015.1"/>
    <property type="molecule type" value="Genomic_DNA"/>
</dbReference>
<proteinExistence type="predicted"/>
<accession>A0A1I1GZT0</accession>
<organism evidence="2 3">
    <name type="scientific">Clostridium uliginosum</name>
    <dbReference type="NCBI Taxonomy" id="119641"/>
    <lineage>
        <taxon>Bacteria</taxon>
        <taxon>Bacillati</taxon>
        <taxon>Bacillota</taxon>
        <taxon>Clostridia</taxon>
        <taxon>Eubacteriales</taxon>
        <taxon>Clostridiaceae</taxon>
        <taxon>Clostridium</taxon>
    </lineage>
</organism>
<keyword evidence="1" id="KW-1133">Transmembrane helix</keyword>
<dbReference type="RefSeq" id="WP_090087618.1">
    <property type="nucleotide sequence ID" value="NZ_FOMG01000001.1"/>
</dbReference>
<gene>
    <name evidence="2" type="ORF">SAMN05421842_101117</name>
</gene>
<feature type="transmembrane region" description="Helical" evidence="1">
    <location>
        <begin position="37"/>
        <end position="55"/>
    </location>
</feature>
<dbReference type="Proteomes" id="UP000199263">
    <property type="component" value="Unassembled WGS sequence"/>
</dbReference>
<feature type="transmembrane region" description="Helical" evidence="1">
    <location>
        <begin position="12"/>
        <end position="31"/>
    </location>
</feature>
<keyword evidence="1" id="KW-0812">Transmembrane</keyword>
<evidence type="ECO:0000256" key="1">
    <source>
        <dbReference type="SAM" id="Phobius"/>
    </source>
</evidence>
<name>A0A1I1GZT0_9CLOT</name>
<evidence type="ECO:0000313" key="3">
    <source>
        <dbReference type="Proteomes" id="UP000199263"/>
    </source>
</evidence>
<keyword evidence="3" id="KW-1185">Reference proteome</keyword>
<reference evidence="2 3" key="1">
    <citation type="submission" date="2016-10" db="EMBL/GenBank/DDBJ databases">
        <authorList>
            <person name="de Groot N.N."/>
        </authorList>
    </citation>
    <scope>NUCLEOTIDE SEQUENCE [LARGE SCALE GENOMIC DNA]</scope>
    <source>
        <strain evidence="2 3">DSM 12992</strain>
    </source>
</reference>